<proteinExistence type="predicted"/>
<name>A0A915JHB2_ROMCU</name>
<dbReference type="AlphaFoldDB" id="A0A915JHB2"/>
<accession>A0A915JHB2</accession>
<dbReference type="WBParaSite" id="nRc.2.0.1.t25508-RA">
    <property type="protein sequence ID" value="nRc.2.0.1.t25508-RA"/>
    <property type="gene ID" value="nRc.2.0.1.g25508"/>
</dbReference>
<protein>
    <submittedName>
        <fullName evidence="2">Uncharacterized protein</fullName>
    </submittedName>
</protein>
<evidence type="ECO:0000313" key="1">
    <source>
        <dbReference type="Proteomes" id="UP000887565"/>
    </source>
</evidence>
<sequence>MFPVSDRDICALIHHVHEFHVTVKGVSICSLAVARLALLQKIECHYTHIHDSFDIRSPNVEQITEN</sequence>
<reference evidence="2" key="1">
    <citation type="submission" date="2022-11" db="UniProtKB">
        <authorList>
            <consortium name="WormBaseParasite"/>
        </authorList>
    </citation>
    <scope>IDENTIFICATION</scope>
</reference>
<evidence type="ECO:0000313" key="2">
    <source>
        <dbReference type="WBParaSite" id="nRc.2.0.1.t25508-RA"/>
    </source>
</evidence>
<dbReference type="Proteomes" id="UP000887565">
    <property type="component" value="Unplaced"/>
</dbReference>
<keyword evidence="1" id="KW-1185">Reference proteome</keyword>
<organism evidence="1 2">
    <name type="scientific">Romanomermis culicivorax</name>
    <name type="common">Nematode worm</name>
    <dbReference type="NCBI Taxonomy" id="13658"/>
    <lineage>
        <taxon>Eukaryota</taxon>
        <taxon>Metazoa</taxon>
        <taxon>Ecdysozoa</taxon>
        <taxon>Nematoda</taxon>
        <taxon>Enoplea</taxon>
        <taxon>Dorylaimia</taxon>
        <taxon>Mermithida</taxon>
        <taxon>Mermithoidea</taxon>
        <taxon>Mermithidae</taxon>
        <taxon>Romanomermis</taxon>
    </lineage>
</organism>